<dbReference type="AlphaFoldDB" id="A0A6G0T0Y5"/>
<accession>A0A6G0T0Y5</accession>
<proteinExistence type="predicted"/>
<name>A0A6G0T0Y5_APHGL</name>
<dbReference type="Proteomes" id="UP000475862">
    <property type="component" value="Unassembled WGS sequence"/>
</dbReference>
<dbReference type="EMBL" id="VYZN01000070">
    <property type="protein sequence ID" value="KAE9524293.1"/>
    <property type="molecule type" value="Genomic_DNA"/>
</dbReference>
<evidence type="ECO:0000313" key="1">
    <source>
        <dbReference type="EMBL" id="KAE9524293.1"/>
    </source>
</evidence>
<keyword evidence="2" id="KW-1185">Reference proteome</keyword>
<protein>
    <submittedName>
        <fullName evidence="1">Uncharacterized protein</fullName>
    </submittedName>
</protein>
<organism evidence="1 2">
    <name type="scientific">Aphis glycines</name>
    <name type="common">Soybean aphid</name>
    <dbReference type="NCBI Taxonomy" id="307491"/>
    <lineage>
        <taxon>Eukaryota</taxon>
        <taxon>Metazoa</taxon>
        <taxon>Ecdysozoa</taxon>
        <taxon>Arthropoda</taxon>
        <taxon>Hexapoda</taxon>
        <taxon>Insecta</taxon>
        <taxon>Pterygota</taxon>
        <taxon>Neoptera</taxon>
        <taxon>Paraneoptera</taxon>
        <taxon>Hemiptera</taxon>
        <taxon>Sternorrhyncha</taxon>
        <taxon>Aphidomorpha</taxon>
        <taxon>Aphidoidea</taxon>
        <taxon>Aphididae</taxon>
        <taxon>Aphidini</taxon>
        <taxon>Aphis</taxon>
        <taxon>Aphis</taxon>
    </lineage>
</organism>
<sequence>MLQSQTSGVVSDSKLNFLRFLMSCSYCSKRLEFKLLRNMLKSRKFAICISSQVDHTEINHQLIKLFFANTLSESTTLLQHLFQMFKSLEIKQKIHYNSNISTLKPNIVRYTPTNKLYANESAKKKACAKLPTVSVGIAGGHKGVINHCISKTILSIKDLSKNLNTNDCLCYISSDKNRDLYR</sequence>
<evidence type="ECO:0000313" key="2">
    <source>
        <dbReference type="Proteomes" id="UP000475862"/>
    </source>
</evidence>
<comment type="caution">
    <text evidence="1">The sequence shown here is derived from an EMBL/GenBank/DDBJ whole genome shotgun (WGS) entry which is preliminary data.</text>
</comment>
<gene>
    <name evidence="1" type="ORF">AGLY_015332</name>
</gene>
<reference evidence="1 2" key="1">
    <citation type="submission" date="2019-08" db="EMBL/GenBank/DDBJ databases">
        <title>The genome of the soybean aphid Biotype 1, its phylome, world population structure and adaptation to the North American continent.</title>
        <authorList>
            <person name="Giordano R."/>
            <person name="Donthu R.K."/>
            <person name="Hernandez A.G."/>
            <person name="Wright C.L."/>
            <person name="Zimin A.V."/>
        </authorList>
    </citation>
    <scope>NUCLEOTIDE SEQUENCE [LARGE SCALE GENOMIC DNA]</scope>
    <source>
        <tissue evidence="1">Whole aphids</tissue>
    </source>
</reference>